<evidence type="ECO:0000313" key="2">
    <source>
        <dbReference type="Proteomes" id="UP000235388"/>
    </source>
</evidence>
<dbReference type="EMBL" id="PGCJ01000759">
    <property type="protein sequence ID" value="PLW22474.1"/>
    <property type="molecule type" value="Genomic_DNA"/>
</dbReference>
<protein>
    <submittedName>
        <fullName evidence="1">Uncharacterized protein</fullName>
    </submittedName>
</protein>
<accession>A0A2N5TAD5</accession>
<reference evidence="1 2" key="1">
    <citation type="submission" date="2017-11" db="EMBL/GenBank/DDBJ databases">
        <title>De novo assembly and phasing of dikaryotic genomes from two isolates of Puccinia coronata f. sp. avenae, the causal agent of oat crown rust.</title>
        <authorList>
            <person name="Miller M.E."/>
            <person name="Zhang Y."/>
            <person name="Omidvar V."/>
            <person name="Sperschneider J."/>
            <person name="Schwessinger B."/>
            <person name="Raley C."/>
            <person name="Palmer J.M."/>
            <person name="Garnica D."/>
            <person name="Upadhyaya N."/>
            <person name="Rathjen J."/>
            <person name="Taylor J.M."/>
            <person name="Park R.F."/>
            <person name="Dodds P.N."/>
            <person name="Hirsch C.D."/>
            <person name="Kianian S.F."/>
            <person name="Figueroa M."/>
        </authorList>
    </citation>
    <scope>NUCLEOTIDE SEQUENCE [LARGE SCALE GENOMIC DNA]</scope>
    <source>
        <strain evidence="1">12NC29</strain>
    </source>
</reference>
<dbReference type="Proteomes" id="UP000235388">
    <property type="component" value="Unassembled WGS sequence"/>
</dbReference>
<gene>
    <name evidence="1" type="ORF">PCANC_28765</name>
</gene>
<comment type="caution">
    <text evidence="1">The sequence shown here is derived from an EMBL/GenBank/DDBJ whole genome shotgun (WGS) entry which is preliminary data.</text>
</comment>
<organism evidence="1 2">
    <name type="scientific">Puccinia coronata f. sp. avenae</name>
    <dbReference type="NCBI Taxonomy" id="200324"/>
    <lineage>
        <taxon>Eukaryota</taxon>
        <taxon>Fungi</taxon>
        <taxon>Dikarya</taxon>
        <taxon>Basidiomycota</taxon>
        <taxon>Pucciniomycotina</taxon>
        <taxon>Pucciniomycetes</taxon>
        <taxon>Pucciniales</taxon>
        <taxon>Pucciniaceae</taxon>
        <taxon>Puccinia</taxon>
    </lineage>
</organism>
<name>A0A2N5TAD5_9BASI</name>
<evidence type="ECO:0000313" key="1">
    <source>
        <dbReference type="EMBL" id="PLW22474.1"/>
    </source>
</evidence>
<dbReference type="AlphaFoldDB" id="A0A2N5TAD5"/>
<dbReference type="OrthoDB" id="10437179at2759"/>
<keyword evidence="2" id="KW-1185">Reference proteome</keyword>
<sequence>MFPSPCSLKVEKLADKASVTYVRQSTGLNLYGEKNSYSENAEPSYRKWSETISRTHELWDIALNSTKVAYNNTPKLYGIQDNINNVFVAPWKTLQQTKQAEITRLKNRNFDKLFNPFLRLKE</sequence>
<proteinExistence type="predicted"/>